<reference evidence="1 3" key="1">
    <citation type="submission" date="2017-11" db="EMBL/GenBank/DDBJ databases">
        <title>Comparitive Functional Genomics of Dry Heat Resistant strains isolated from the Viking Spacecraft.</title>
        <authorList>
            <person name="Seuylemezian A."/>
            <person name="Cooper K."/>
            <person name="Vaishampayan P."/>
        </authorList>
    </citation>
    <scope>NUCLEOTIDE SEQUENCE [LARGE SCALE GENOMIC DNA]</scope>
    <source>
        <strain evidence="1 3">M4.6</strain>
    </source>
</reference>
<accession>A0A2N5GGV9</accession>
<organism evidence="1 3">
    <name type="scientific">Bacillus canaveralius</name>
    <dbReference type="NCBI Taxonomy" id="1403243"/>
    <lineage>
        <taxon>Bacteria</taxon>
        <taxon>Bacillati</taxon>
        <taxon>Bacillota</taxon>
        <taxon>Bacilli</taxon>
        <taxon>Bacillales</taxon>
        <taxon>Bacillaceae</taxon>
        <taxon>Bacillus</taxon>
    </lineage>
</organism>
<keyword evidence="4" id="KW-1185">Reference proteome</keyword>
<dbReference type="EMBL" id="PGVD01000075">
    <property type="protein sequence ID" value="PLR89972.1"/>
    <property type="molecule type" value="Genomic_DNA"/>
</dbReference>
<gene>
    <name evidence="1" type="ORF">CU635_20165</name>
    <name evidence="2" type="ORF">CVD25_20540</name>
</gene>
<dbReference type="RefSeq" id="WP_101579164.1">
    <property type="nucleotide sequence ID" value="NZ_PGVA01000065.1"/>
</dbReference>
<proteinExistence type="predicted"/>
<evidence type="ECO:0000313" key="2">
    <source>
        <dbReference type="EMBL" id="PLR89972.1"/>
    </source>
</evidence>
<dbReference type="AlphaFoldDB" id="A0A2N5GGV9"/>
<comment type="caution">
    <text evidence="1">The sequence shown here is derived from an EMBL/GenBank/DDBJ whole genome shotgun (WGS) entry which is preliminary data.</text>
</comment>
<protein>
    <submittedName>
        <fullName evidence="1">Uncharacterized protein</fullName>
    </submittedName>
</protein>
<evidence type="ECO:0000313" key="3">
    <source>
        <dbReference type="Proteomes" id="UP000234951"/>
    </source>
</evidence>
<sequence length="81" mass="9294">MDKTSYIAGLLYYLTDREDIQAAAIELLNGELTLKKATKNRQICDYVSKAEKQYASNMIDPELQKKVVFFVESHLFEVTNS</sequence>
<dbReference type="OrthoDB" id="2926879at2"/>
<evidence type="ECO:0000313" key="4">
    <source>
        <dbReference type="Proteomes" id="UP000235114"/>
    </source>
</evidence>
<dbReference type="Proteomes" id="UP000235114">
    <property type="component" value="Unassembled WGS sequence"/>
</dbReference>
<dbReference type="Proteomes" id="UP000234951">
    <property type="component" value="Unassembled WGS sequence"/>
</dbReference>
<reference evidence="2 4" key="2">
    <citation type="submission" date="2017-12" db="EMBL/GenBank/DDBJ databases">
        <title>Comparative Functional Genomics of Dry Heat Resistant strains isolated from the Viking Spacecraft.</title>
        <authorList>
            <person name="Seuylemezian A."/>
            <person name="Cooper K."/>
            <person name="Vaishampayan P."/>
        </authorList>
    </citation>
    <scope>NUCLEOTIDE SEQUENCE [LARGE SCALE GENOMIC DNA]</scope>
    <source>
        <strain evidence="2 4">ATCC 29669</strain>
    </source>
</reference>
<evidence type="ECO:0000313" key="1">
    <source>
        <dbReference type="EMBL" id="PLR79981.1"/>
    </source>
</evidence>
<dbReference type="EMBL" id="PGVA01000065">
    <property type="protein sequence ID" value="PLR79981.1"/>
    <property type="molecule type" value="Genomic_DNA"/>
</dbReference>
<name>A0A2N5GGV9_9BACI</name>